<sequence>MFVLEEDIQLIIQHWIRILNIKVGWILEFDKIVVKYVTFLVFHSIMANKYYLSQFNYPINIQVLCGVRFSPYHYHYNRHVICSASYDKTICFWDIRNNQQLQIYKGHRSYVFGIEFSKFNGGQYLRSVSCDSTIRLWDVEASKLCHVFNGHKGGVQCVDFSPLRSSKNSNKDNTIGLTGGNGYTICSGSWDKTIQIWDIEAKKQLIAFEGHEAWMELLVMQIQYCLDQKITVFACEIFDPVNKFKYSMGTQAIVNLVVSSNVICSGSFDNTIRFWDIRSNKSELHLIEGCDDDSGIMCLKFFAIEKERQK</sequence>
<name>X6MSH3_RETFI</name>
<dbReference type="PANTHER" id="PTHR22847:SF637">
    <property type="entry name" value="WD REPEAT DOMAIN 5B"/>
    <property type="match status" value="1"/>
</dbReference>
<organism evidence="4 5">
    <name type="scientific">Reticulomyxa filosa</name>
    <dbReference type="NCBI Taxonomy" id="46433"/>
    <lineage>
        <taxon>Eukaryota</taxon>
        <taxon>Sar</taxon>
        <taxon>Rhizaria</taxon>
        <taxon>Retaria</taxon>
        <taxon>Foraminifera</taxon>
        <taxon>Monothalamids</taxon>
        <taxon>Reticulomyxidae</taxon>
        <taxon>Reticulomyxa</taxon>
    </lineage>
</organism>
<dbReference type="InterPro" id="IPR015943">
    <property type="entry name" value="WD40/YVTN_repeat-like_dom_sf"/>
</dbReference>
<proteinExistence type="predicted"/>
<dbReference type="Pfam" id="PF00400">
    <property type="entry name" value="WD40"/>
    <property type="match status" value="4"/>
</dbReference>
<keyword evidence="2" id="KW-0677">Repeat</keyword>
<dbReference type="InterPro" id="IPR036322">
    <property type="entry name" value="WD40_repeat_dom_sf"/>
</dbReference>
<evidence type="ECO:0000256" key="1">
    <source>
        <dbReference type="ARBA" id="ARBA00022574"/>
    </source>
</evidence>
<dbReference type="InterPro" id="IPR020472">
    <property type="entry name" value="WD40_PAC1"/>
</dbReference>
<dbReference type="Proteomes" id="UP000023152">
    <property type="component" value="Unassembled WGS sequence"/>
</dbReference>
<feature type="repeat" description="WD" evidence="3">
    <location>
        <begin position="104"/>
        <end position="147"/>
    </location>
</feature>
<dbReference type="AlphaFoldDB" id="X6MSH3"/>
<gene>
    <name evidence="4" type="ORF">RFI_21301</name>
</gene>
<dbReference type="PROSITE" id="PS50294">
    <property type="entry name" value="WD_REPEATS_REGION"/>
    <property type="match status" value="1"/>
</dbReference>
<accession>X6MSH3</accession>
<evidence type="ECO:0000256" key="2">
    <source>
        <dbReference type="ARBA" id="ARBA00022737"/>
    </source>
</evidence>
<dbReference type="InterPro" id="IPR001680">
    <property type="entry name" value="WD40_rpt"/>
</dbReference>
<evidence type="ECO:0000313" key="5">
    <source>
        <dbReference type="Proteomes" id="UP000023152"/>
    </source>
</evidence>
<dbReference type="PRINTS" id="PR00320">
    <property type="entry name" value="GPROTEINBRPT"/>
</dbReference>
<dbReference type="PROSITE" id="PS00678">
    <property type="entry name" value="WD_REPEATS_1"/>
    <property type="match status" value="1"/>
</dbReference>
<protein>
    <submittedName>
        <fullName evidence="4">Uncharacterized protein</fullName>
    </submittedName>
</protein>
<comment type="caution">
    <text evidence="4">The sequence shown here is derived from an EMBL/GenBank/DDBJ whole genome shotgun (WGS) entry which is preliminary data.</text>
</comment>
<dbReference type="SUPFAM" id="SSF50978">
    <property type="entry name" value="WD40 repeat-like"/>
    <property type="match status" value="1"/>
</dbReference>
<keyword evidence="1 3" id="KW-0853">WD repeat</keyword>
<keyword evidence="5" id="KW-1185">Reference proteome</keyword>
<reference evidence="4 5" key="1">
    <citation type="journal article" date="2013" name="Curr. Biol.">
        <title>The Genome of the Foraminiferan Reticulomyxa filosa.</title>
        <authorList>
            <person name="Glockner G."/>
            <person name="Hulsmann N."/>
            <person name="Schleicher M."/>
            <person name="Noegel A.A."/>
            <person name="Eichinger L."/>
            <person name="Gallinger C."/>
            <person name="Pawlowski J."/>
            <person name="Sierra R."/>
            <person name="Euteneuer U."/>
            <person name="Pillet L."/>
            <person name="Moustafa A."/>
            <person name="Platzer M."/>
            <person name="Groth M."/>
            <person name="Szafranski K."/>
            <person name="Schliwa M."/>
        </authorList>
    </citation>
    <scope>NUCLEOTIDE SEQUENCE [LARGE SCALE GENOMIC DNA]</scope>
</reference>
<dbReference type="PROSITE" id="PS50082">
    <property type="entry name" value="WD_REPEATS_2"/>
    <property type="match status" value="3"/>
</dbReference>
<dbReference type="EMBL" id="ASPP01018601">
    <property type="protein sequence ID" value="ETO16060.1"/>
    <property type="molecule type" value="Genomic_DNA"/>
</dbReference>
<dbReference type="GO" id="GO:1990234">
    <property type="term" value="C:transferase complex"/>
    <property type="evidence" value="ECO:0007669"/>
    <property type="project" value="UniProtKB-ARBA"/>
</dbReference>
<dbReference type="SMART" id="SM00320">
    <property type="entry name" value="WD40"/>
    <property type="match status" value="4"/>
</dbReference>
<feature type="repeat" description="WD" evidence="3">
    <location>
        <begin position="259"/>
        <end position="285"/>
    </location>
</feature>
<feature type="repeat" description="WD" evidence="3">
    <location>
        <begin position="181"/>
        <end position="207"/>
    </location>
</feature>
<evidence type="ECO:0000313" key="4">
    <source>
        <dbReference type="EMBL" id="ETO16060.1"/>
    </source>
</evidence>
<evidence type="ECO:0000256" key="3">
    <source>
        <dbReference type="PROSITE-ProRule" id="PRU00221"/>
    </source>
</evidence>
<dbReference type="Gene3D" id="2.130.10.10">
    <property type="entry name" value="YVTN repeat-like/Quinoprotein amine dehydrogenase"/>
    <property type="match status" value="2"/>
</dbReference>
<dbReference type="PANTHER" id="PTHR22847">
    <property type="entry name" value="WD40 REPEAT PROTEIN"/>
    <property type="match status" value="1"/>
</dbReference>
<dbReference type="InterPro" id="IPR019775">
    <property type="entry name" value="WD40_repeat_CS"/>
</dbReference>